<protein>
    <submittedName>
        <fullName evidence="2">Pumilio family protein</fullName>
    </submittedName>
</protein>
<name>A0A6A0AD15_HAELA</name>
<keyword evidence="3" id="KW-1185">Reference proteome</keyword>
<reference evidence="2 3" key="1">
    <citation type="submission" date="2020-02" db="EMBL/GenBank/DDBJ databases">
        <title>Draft genome sequence of Haematococcus lacustris strain NIES-144.</title>
        <authorList>
            <person name="Morimoto D."/>
            <person name="Nakagawa S."/>
            <person name="Yoshida T."/>
            <person name="Sawayama S."/>
        </authorList>
    </citation>
    <scope>NUCLEOTIDE SEQUENCE [LARGE SCALE GENOMIC DNA]</scope>
    <source>
        <strain evidence="2 3">NIES-144</strain>
    </source>
</reference>
<comment type="caution">
    <text evidence="2">The sequence shown here is derived from an EMBL/GenBank/DDBJ whole genome shotgun (WGS) entry which is preliminary data.</text>
</comment>
<feature type="compositionally biased region" description="Low complexity" evidence="1">
    <location>
        <begin position="27"/>
        <end position="39"/>
    </location>
</feature>
<dbReference type="Proteomes" id="UP000485058">
    <property type="component" value="Unassembled WGS sequence"/>
</dbReference>
<feature type="compositionally biased region" description="Low complexity" evidence="1">
    <location>
        <begin position="47"/>
        <end position="62"/>
    </location>
</feature>
<organism evidence="2 3">
    <name type="scientific">Haematococcus lacustris</name>
    <name type="common">Green alga</name>
    <name type="synonym">Haematococcus pluvialis</name>
    <dbReference type="NCBI Taxonomy" id="44745"/>
    <lineage>
        <taxon>Eukaryota</taxon>
        <taxon>Viridiplantae</taxon>
        <taxon>Chlorophyta</taxon>
        <taxon>core chlorophytes</taxon>
        <taxon>Chlorophyceae</taxon>
        <taxon>CS clade</taxon>
        <taxon>Chlamydomonadales</taxon>
        <taxon>Haematococcaceae</taxon>
        <taxon>Haematococcus</taxon>
    </lineage>
</organism>
<dbReference type="AlphaFoldDB" id="A0A6A0AD15"/>
<proteinExistence type="predicted"/>
<gene>
    <name evidence="2" type="ORF">HaLaN_28736</name>
</gene>
<accession>A0A6A0AD15</accession>
<dbReference type="EMBL" id="BLLF01004626">
    <property type="protein sequence ID" value="GFH29974.1"/>
    <property type="molecule type" value="Genomic_DNA"/>
</dbReference>
<feature type="non-terminal residue" evidence="2">
    <location>
        <position position="128"/>
    </location>
</feature>
<feature type="region of interest" description="Disordered" evidence="1">
    <location>
        <begin position="1"/>
        <end position="88"/>
    </location>
</feature>
<evidence type="ECO:0000313" key="3">
    <source>
        <dbReference type="Proteomes" id="UP000485058"/>
    </source>
</evidence>
<sequence length="128" mass="13382">MASLDKKRPASGKVQRGAPAAKHQKLAAGQKSAAGAAGRPAKKAPLKKGGSSKPSPKGAAKPTNTVPAAPSGAKLTKHDKKAQMRAKKSAIKPNFGLIQDTVTLWEALRPRNQSEAEKQELVTQIMAK</sequence>
<feature type="compositionally biased region" description="Basic residues" evidence="1">
    <location>
        <begin position="75"/>
        <end position="88"/>
    </location>
</feature>
<evidence type="ECO:0000256" key="1">
    <source>
        <dbReference type="SAM" id="MobiDB-lite"/>
    </source>
</evidence>
<evidence type="ECO:0000313" key="2">
    <source>
        <dbReference type="EMBL" id="GFH29974.1"/>
    </source>
</evidence>